<keyword evidence="1" id="KW-0812">Transmembrane</keyword>
<dbReference type="OrthoDB" id="2972540at2"/>
<dbReference type="RefSeq" id="WP_058265915.1">
    <property type="nucleotide sequence ID" value="NZ_FMYN01000006.1"/>
</dbReference>
<dbReference type="AlphaFoldDB" id="A0A0V8GCG2"/>
<keyword evidence="1" id="KW-1133">Transmembrane helix</keyword>
<reference evidence="2 3" key="1">
    <citation type="journal article" date="2015" name="Int. J. Syst. Evol. Microbiol.">
        <title>Exiguobacterium enclense sp. nov., isolated from sediment.</title>
        <authorList>
            <person name="Dastager S.G."/>
            <person name="Mawlankar R."/>
            <person name="Sonalkar V.V."/>
            <person name="Thorat M.N."/>
            <person name="Mual P."/>
            <person name="Verma A."/>
            <person name="Krishnamurthi S."/>
            <person name="Tang S.K."/>
            <person name="Li W.J."/>
        </authorList>
    </citation>
    <scope>NUCLEOTIDE SEQUENCE [LARGE SCALE GENOMIC DNA]</scope>
    <source>
        <strain evidence="2 3">NIO-1109</strain>
    </source>
</reference>
<gene>
    <name evidence="2" type="ORF">AS033_14750</name>
</gene>
<accession>A0A0V8GCG2</accession>
<evidence type="ECO:0008006" key="4">
    <source>
        <dbReference type="Google" id="ProtNLM"/>
    </source>
</evidence>
<proteinExistence type="predicted"/>
<dbReference type="EMBL" id="LNQL01000006">
    <property type="protein sequence ID" value="KSU47915.1"/>
    <property type="molecule type" value="Genomic_DNA"/>
</dbReference>
<evidence type="ECO:0000313" key="3">
    <source>
        <dbReference type="Proteomes" id="UP000053797"/>
    </source>
</evidence>
<name>A0A0V8GCG2_9BACL</name>
<protein>
    <recommendedName>
        <fullName evidence="4">DUF3139 domain-containing protein</fullName>
    </recommendedName>
</protein>
<organism evidence="2 3">
    <name type="scientific">Exiguobacterium indicum</name>
    <dbReference type="NCBI Taxonomy" id="296995"/>
    <lineage>
        <taxon>Bacteria</taxon>
        <taxon>Bacillati</taxon>
        <taxon>Bacillota</taxon>
        <taxon>Bacilli</taxon>
        <taxon>Bacillales</taxon>
        <taxon>Bacillales Family XII. Incertae Sedis</taxon>
        <taxon>Exiguobacterium</taxon>
    </lineage>
</organism>
<sequence length="140" mass="16079">MVPNFIIEGMAIVFTLLVIGCGVLFLPQRWKRYGLILLGLVAIGCSSFWYIRPTLVNQQIAENEKLLKMELARQFPDEVYTTKTQKFSYESSANPASIEVEFANEPNVTYFLDMDGKRIRLSSFIFKNGGFPQDLQHEFK</sequence>
<keyword evidence="1" id="KW-0472">Membrane</keyword>
<comment type="caution">
    <text evidence="2">The sequence shown here is derived from an EMBL/GenBank/DDBJ whole genome shotgun (WGS) entry which is preliminary data.</text>
</comment>
<evidence type="ECO:0000256" key="1">
    <source>
        <dbReference type="SAM" id="Phobius"/>
    </source>
</evidence>
<feature type="transmembrane region" description="Helical" evidence="1">
    <location>
        <begin position="6"/>
        <end position="26"/>
    </location>
</feature>
<dbReference type="Proteomes" id="UP000053797">
    <property type="component" value="Unassembled WGS sequence"/>
</dbReference>
<feature type="transmembrane region" description="Helical" evidence="1">
    <location>
        <begin position="33"/>
        <end position="51"/>
    </location>
</feature>
<evidence type="ECO:0000313" key="2">
    <source>
        <dbReference type="EMBL" id="KSU47915.1"/>
    </source>
</evidence>